<keyword evidence="2" id="KW-1185">Reference proteome</keyword>
<feature type="non-terminal residue" evidence="1">
    <location>
        <position position="40"/>
    </location>
</feature>
<accession>A0ACA9R8C7</accession>
<feature type="non-terminal residue" evidence="1">
    <location>
        <position position="1"/>
    </location>
</feature>
<name>A0ACA9R8C7_9GLOM</name>
<evidence type="ECO:0000313" key="2">
    <source>
        <dbReference type="Proteomes" id="UP000789366"/>
    </source>
</evidence>
<proteinExistence type="predicted"/>
<organism evidence="1 2">
    <name type="scientific">Cetraspora pellucida</name>
    <dbReference type="NCBI Taxonomy" id="1433469"/>
    <lineage>
        <taxon>Eukaryota</taxon>
        <taxon>Fungi</taxon>
        <taxon>Fungi incertae sedis</taxon>
        <taxon>Mucoromycota</taxon>
        <taxon>Glomeromycotina</taxon>
        <taxon>Glomeromycetes</taxon>
        <taxon>Diversisporales</taxon>
        <taxon>Gigasporaceae</taxon>
        <taxon>Cetraspora</taxon>
    </lineage>
</organism>
<dbReference type="EMBL" id="CAJVPW010060276">
    <property type="protein sequence ID" value="CAG8780609.1"/>
    <property type="molecule type" value="Genomic_DNA"/>
</dbReference>
<reference evidence="1" key="1">
    <citation type="submission" date="2021-06" db="EMBL/GenBank/DDBJ databases">
        <authorList>
            <person name="Kallberg Y."/>
            <person name="Tangrot J."/>
            <person name="Rosling A."/>
        </authorList>
    </citation>
    <scope>NUCLEOTIDE SEQUENCE</scope>
    <source>
        <strain evidence="1">28 12/20/2015</strain>
    </source>
</reference>
<comment type="caution">
    <text evidence="1">The sequence shown here is derived from an EMBL/GenBank/DDBJ whole genome shotgun (WGS) entry which is preliminary data.</text>
</comment>
<gene>
    <name evidence="1" type="ORF">SPELUC_LOCUS16385</name>
</gene>
<dbReference type="Proteomes" id="UP000789366">
    <property type="component" value="Unassembled WGS sequence"/>
</dbReference>
<sequence length="40" mass="4597">SFDKLKEISYLCGQLESTESGKLHAQMFMQFSKNTRQTIA</sequence>
<evidence type="ECO:0000313" key="1">
    <source>
        <dbReference type="EMBL" id="CAG8780609.1"/>
    </source>
</evidence>
<protein>
    <submittedName>
        <fullName evidence="1">12783_t:CDS:1</fullName>
    </submittedName>
</protein>